<dbReference type="Pfam" id="PF22422">
    <property type="entry name" value="MGH1-like_GH"/>
    <property type="match status" value="1"/>
</dbReference>
<evidence type="ECO:0000313" key="2">
    <source>
        <dbReference type="EMBL" id="ADN03149.1"/>
    </source>
</evidence>
<dbReference type="InterPro" id="IPR012341">
    <property type="entry name" value="6hp_glycosidase-like_sf"/>
</dbReference>
<dbReference type="PaxDb" id="665571-STHERM_c22220"/>
<sequence length="471" mass="54737">MIDSKFPQVHLYDQDLVDLYNQTWALIADFWKQGQNGWAKKFFIHPEADLLSLFESALSTFFLVYSNNEYPAHPQMDNLYRKQEENGAIRAYYDVEEGAPFLTPDNPEGLAPPLLAWTEHNLYHKIGNKKRIKEVMPYLQKYFTWLEATCKDDSGLYHAPLSATMIPTPSREEAYYPVDFNALAALNAWYMAELGDLLNDKELSFFYRKHYFALKTRINNLMWDEETGFYYDLDKDQRQLPHRTLGAFWTLLAQIPNEGRAERLISYLRDPKEFGTPNPFPTISASDPLFSEEGNGPCGSVYPCFTFMVIKGLELYKHYELAREAAFRHLYFILDTLYPDEKTRGDLWEAYKPTKEGPAIWEGHPEFPRKNFLPYVALATITLMIENVIGLSISLPRKTVDWIIPALEIMGIENLSLKRNYITILTNKNNMGWEVRLESEKLYYFTIDILGKKRKTLPIPSGKCSILIDKI</sequence>
<evidence type="ECO:0000313" key="3">
    <source>
        <dbReference type="Proteomes" id="UP000001296"/>
    </source>
</evidence>
<accession>E0RRP5</accession>
<organism evidence="2 3">
    <name type="scientific">Winmispira thermophila (strain ATCC 49972 / DSM 6192 / RI 19.B1)</name>
    <name type="common">Spirochaeta thermophila</name>
    <dbReference type="NCBI Taxonomy" id="665571"/>
    <lineage>
        <taxon>Bacteria</taxon>
        <taxon>Pseudomonadati</taxon>
        <taxon>Spirochaetota</taxon>
        <taxon>Spirochaetia</taxon>
        <taxon>Winmispirales</taxon>
        <taxon>Winmispiraceae</taxon>
        <taxon>Winmispira</taxon>
    </lineage>
</organism>
<dbReference type="InterPro" id="IPR054491">
    <property type="entry name" value="MGH1-like_GH"/>
</dbReference>
<dbReference type="RefSeq" id="WP_013314987.1">
    <property type="nucleotide sequence ID" value="NC_014484.1"/>
</dbReference>
<protein>
    <recommendedName>
        <fullName evidence="1">Mannosylglycerate hydrolase MGH1-like glycoside hydrolase domain-containing protein</fullName>
    </recommendedName>
</protein>
<dbReference type="EMBL" id="CP001698">
    <property type="protein sequence ID" value="ADN03149.1"/>
    <property type="molecule type" value="Genomic_DNA"/>
</dbReference>
<dbReference type="CAZy" id="GH63">
    <property type="family name" value="Glycoside Hydrolase Family 63"/>
</dbReference>
<gene>
    <name evidence="2" type="ordered locus">STHERM_c22220</name>
</gene>
<dbReference type="AlphaFoldDB" id="E0RRP5"/>
<dbReference type="PANTHER" id="PTHR23403">
    <property type="entry name" value="TREHALASE"/>
    <property type="match status" value="1"/>
</dbReference>
<reference key="1">
    <citation type="submission" date="2009-08" db="EMBL/GenBank/DDBJ databases">
        <title>The genome sequence of Spirochaeta thermophila DSM6192.</title>
        <authorList>
            <person name="Angelov A."/>
            <person name="Mientus M."/>
            <person name="Wittenberg S."/>
            <person name="Lehmann R."/>
            <person name="Liesegang H."/>
            <person name="Daniel R."/>
            <person name="Liebl W."/>
        </authorList>
    </citation>
    <scope>NUCLEOTIDE SEQUENCE</scope>
    <source>
        <strain>DSM 6192</strain>
    </source>
</reference>
<name>E0RRP5_WINT6</name>
<feature type="domain" description="Mannosylglycerate hydrolase MGH1-like glycoside hydrolase" evidence="1">
    <location>
        <begin position="104"/>
        <end position="357"/>
    </location>
</feature>
<reference evidence="2 3" key="2">
    <citation type="journal article" date="2010" name="J. Bacteriol.">
        <title>Genome sequence of the polysaccharide-degrading, thermophilic anaerobe Spirochaeta thermophila DSM 6192.</title>
        <authorList>
            <person name="Angelov A."/>
            <person name="Liebl S."/>
            <person name="Ballschmiter M."/>
            <person name="Bomeke M."/>
            <person name="Lehmann R."/>
            <person name="Liesegang H."/>
            <person name="Daniel R."/>
            <person name="Liebl W."/>
        </authorList>
    </citation>
    <scope>NUCLEOTIDE SEQUENCE [LARGE SCALE GENOMIC DNA]</scope>
    <source>
        <strain evidence="3">ATCC 49972 / DSM 6192 / RI 19.B1</strain>
    </source>
</reference>
<dbReference type="InterPro" id="IPR001661">
    <property type="entry name" value="Glyco_hydro_37"/>
</dbReference>
<dbReference type="Gene3D" id="1.50.10.10">
    <property type="match status" value="1"/>
</dbReference>
<dbReference type="HOGENOM" id="CLU_025779_0_0_12"/>
<dbReference type="Proteomes" id="UP000001296">
    <property type="component" value="Chromosome"/>
</dbReference>
<evidence type="ECO:0000259" key="1">
    <source>
        <dbReference type="Pfam" id="PF22422"/>
    </source>
</evidence>
<dbReference type="GO" id="GO:0004555">
    <property type="term" value="F:alpha,alpha-trehalase activity"/>
    <property type="evidence" value="ECO:0007669"/>
    <property type="project" value="InterPro"/>
</dbReference>
<dbReference type="SUPFAM" id="SSF48208">
    <property type="entry name" value="Six-hairpin glycosidases"/>
    <property type="match status" value="1"/>
</dbReference>
<dbReference type="PANTHER" id="PTHR23403:SF1">
    <property type="entry name" value="TREHALASE"/>
    <property type="match status" value="1"/>
</dbReference>
<dbReference type="GO" id="GO:0005993">
    <property type="term" value="P:trehalose catabolic process"/>
    <property type="evidence" value="ECO:0007669"/>
    <property type="project" value="TreeGrafter"/>
</dbReference>
<dbReference type="eggNOG" id="COG3408">
    <property type="taxonomic scope" value="Bacteria"/>
</dbReference>
<dbReference type="KEGG" id="sta:STHERM_c22220"/>
<dbReference type="InterPro" id="IPR008928">
    <property type="entry name" value="6-hairpin_glycosidase_sf"/>
</dbReference>
<proteinExistence type="predicted"/>